<name>A0ABY1CWV1_MYXFU</name>
<dbReference type="PANTHER" id="PTHR36852">
    <property type="entry name" value="PROTEIN GVPL 2"/>
    <property type="match status" value="1"/>
</dbReference>
<dbReference type="Pfam" id="PF06386">
    <property type="entry name" value="GvpL_GvpF"/>
    <property type="match status" value="1"/>
</dbReference>
<evidence type="ECO:0000256" key="2">
    <source>
        <dbReference type="ARBA" id="ARBA00035108"/>
    </source>
</evidence>
<evidence type="ECO:0000256" key="3">
    <source>
        <dbReference type="ARBA" id="ARBA00035643"/>
    </source>
</evidence>
<dbReference type="InterPro" id="IPR009430">
    <property type="entry name" value="GvpL/GvpF"/>
</dbReference>
<keyword evidence="1" id="KW-0304">Gas vesicle</keyword>
<evidence type="ECO:0000313" key="5">
    <source>
        <dbReference type="EMBL" id="SEU40409.1"/>
    </source>
</evidence>
<evidence type="ECO:0000256" key="1">
    <source>
        <dbReference type="ARBA" id="ARBA00022987"/>
    </source>
</evidence>
<protein>
    <submittedName>
        <fullName evidence="5">Gas vesicle synthesis protein GvpL/GvpF</fullName>
    </submittedName>
</protein>
<keyword evidence="6" id="KW-1185">Reference proteome</keyword>
<reference evidence="5 6" key="1">
    <citation type="submission" date="2016-10" db="EMBL/GenBank/DDBJ databases">
        <authorList>
            <person name="Varghese N."/>
            <person name="Submissions S."/>
        </authorList>
    </citation>
    <scope>NUCLEOTIDE SEQUENCE [LARGE SCALE GENOMIC DNA]</scope>
    <source>
        <strain evidence="5 6">DSM 16525</strain>
    </source>
</reference>
<dbReference type="Proteomes" id="UP000183760">
    <property type="component" value="Unassembled WGS sequence"/>
</dbReference>
<proteinExistence type="inferred from homology"/>
<sequence length="313" mass="33888">MPDASRNAASGRDSQAGRLREVPPARGSNSSRPEPSSAPSARDATAEHQGKSARPVPDAPTPEELAGPQYLYGVVRADGPLDFGPIGLGMPPSHVRAVCEDGLAALVSPTPSMRVDPTRAHLLAHQRAAEVVLREHTLLPVAFGTVLGSEADVRAMLRSTHEALTSVLTALEGKVELGLKVLYHREHLNRRMELEDEELRRRGDESEAEHEQRLGRAVELRAALDMAAMLEGLRPLAAASRTDAPVGERMLLNAAFLVARRDGPAFEAKVRMLAARSDLYTFRFTGPWAPYSFVDLRLGRADAPEPRVSRTAG</sequence>
<feature type="region of interest" description="Disordered" evidence="4">
    <location>
        <begin position="1"/>
        <end position="65"/>
    </location>
</feature>
<organism evidence="5 6">
    <name type="scientific">Myxococcus fulvus</name>
    <dbReference type="NCBI Taxonomy" id="33"/>
    <lineage>
        <taxon>Bacteria</taxon>
        <taxon>Pseudomonadati</taxon>
        <taxon>Myxococcota</taxon>
        <taxon>Myxococcia</taxon>
        <taxon>Myxococcales</taxon>
        <taxon>Cystobacterineae</taxon>
        <taxon>Myxococcaceae</taxon>
        <taxon>Myxococcus</taxon>
    </lineage>
</organism>
<accession>A0ABY1CWV1</accession>
<comment type="similarity">
    <text evidence="3">Belongs to the gas vesicle GvpF/GvpL family.</text>
</comment>
<dbReference type="EMBL" id="FOIB01000015">
    <property type="protein sequence ID" value="SEU40409.1"/>
    <property type="molecule type" value="Genomic_DNA"/>
</dbReference>
<comment type="subcellular location">
    <subcellularLocation>
        <location evidence="2">Gas vesicle</location>
    </subcellularLocation>
</comment>
<evidence type="ECO:0000256" key="4">
    <source>
        <dbReference type="SAM" id="MobiDB-lite"/>
    </source>
</evidence>
<feature type="compositionally biased region" description="Low complexity" evidence="4">
    <location>
        <begin position="26"/>
        <end position="43"/>
    </location>
</feature>
<gene>
    <name evidence="5" type="ORF">SAMN05443572_115114</name>
</gene>
<dbReference type="PANTHER" id="PTHR36852:SF1">
    <property type="entry name" value="PROTEIN GVPL 2"/>
    <property type="match status" value="1"/>
</dbReference>
<comment type="caution">
    <text evidence="5">The sequence shown here is derived from an EMBL/GenBank/DDBJ whole genome shotgun (WGS) entry which is preliminary data.</text>
</comment>
<evidence type="ECO:0000313" key="6">
    <source>
        <dbReference type="Proteomes" id="UP000183760"/>
    </source>
</evidence>